<dbReference type="PANTHER" id="PTHR35333">
    <property type="entry name" value="BETA-LACTAMASE"/>
    <property type="match status" value="1"/>
</dbReference>
<dbReference type="PROSITE" id="PS51257">
    <property type="entry name" value="PROKAR_LIPOPROTEIN"/>
    <property type="match status" value="1"/>
</dbReference>
<dbReference type="PANTHER" id="PTHR35333:SF3">
    <property type="entry name" value="BETA-LACTAMASE-TYPE TRANSPEPTIDASE FOLD CONTAINING PROTEIN"/>
    <property type="match status" value="1"/>
</dbReference>
<dbReference type="Proteomes" id="UP001229251">
    <property type="component" value="Unassembled WGS sequence"/>
</dbReference>
<dbReference type="InterPro" id="IPR000871">
    <property type="entry name" value="Beta-lactam_class-A"/>
</dbReference>
<keyword evidence="3" id="KW-0378">Hydrolase</keyword>
<feature type="domain" description="Beta-lactamase class A catalytic" evidence="2">
    <location>
        <begin position="96"/>
        <end position="297"/>
    </location>
</feature>
<dbReference type="AlphaFoldDB" id="A0AAJ1Q697"/>
<dbReference type="Gene3D" id="3.40.710.10">
    <property type="entry name" value="DD-peptidase/beta-lactamase superfamily"/>
    <property type="match status" value="1"/>
</dbReference>
<dbReference type="InterPro" id="IPR045155">
    <property type="entry name" value="Beta-lactam_cat"/>
</dbReference>
<proteinExistence type="predicted"/>
<dbReference type="Pfam" id="PF13354">
    <property type="entry name" value="Beta-lactamase2"/>
    <property type="match status" value="1"/>
</dbReference>
<evidence type="ECO:0000313" key="4">
    <source>
        <dbReference type="Proteomes" id="UP001229251"/>
    </source>
</evidence>
<protein>
    <submittedName>
        <fullName evidence="3">Serine hydrolase</fullName>
    </submittedName>
</protein>
<sequence>MQKKLFSLLIGIIFLSSCSHTQITPEPEEKNEQEDVAAVKQTRNIKEEKMASFKETINLEDESFELDSWNYDNFDSMEKVINEVINQYGFSKKNLGIAYYNLVSGESYYLNENKAIHAASTNKVSTCILISNLIKQHKLNWTTRLQANPSHFEEGAGDITNHPLKSSYTVDDLVYNALVYSDNTAWNILIDYYSKHVGDYWTAIIKQSKLKNPPESLKSHLNYATPRMLQNYLYQVATEDQHQRILNYLFLSEPNERFKLFVKNGMATKYGQYGPGYHDIGIYYDGKRPAYILVLMTRDIGTVDLFMGELNLRVNQYYRYQLSH</sequence>
<keyword evidence="1" id="KW-0732">Signal</keyword>
<dbReference type="EMBL" id="JASOOE010000010">
    <property type="protein sequence ID" value="MDK7187574.1"/>
    <property type="molecule type" value="Genomic_DNA"/>
</dbReference>
<dbReference type="GO" id="GO:0030655">
    <property type="term" value="P:beta-lactam antibiotic catabolic process"/>
    <property type="evidence" value="ECO:0007669"/>
    <property type="project" value="InterPro"/>
</dbReference>
<reference evidence="3" key="1">
    <citation type="submission" date="2023-05" db="EMBL/GenBank/DDBJ databases">
        <title>Cataloging the Phylogenetic Diversity of Human Bladder Bacteria.</title>
        <authorList>
            <person name="Du J."/>
        </authorList>
    </citation>
    <scope>NUCLEOTIDE SEQUENCE</scope>
    <source>
        <strain evidence="3">UMB1231</strain>
    </source>
</reference>
<organism evidence="3 4">
    <name type="scientific">Facklamia hominis</name>
    <dbReference type="NCBI Taxonomy" id="178214"/>
    <lineage>
        <taxon>Bacteria</taxon>
        <taxon>Bacillati</taxon>
        <taxon>Bacillota</taxon>
        <taxon>Bacilli</taxon>
        <taxon>Lactobacillales</taxon>
        <taxon>Aerococcaceae</taxon>
        <taxon>Facklamia</taxon>
    </lineage>
</organism>
<evidence type="ECO:0000256" key="1">
    <source>
        <dbReference type="SAM" id="SignalP"/>
    </source>
</evidence>
<dbReference type="GO" id="GO:0008800">
    <property type="term" value="F:beta-lactamase activity"/>
    <property type="evidence" value="ECO:0007669"/>
    <property type="project" value="InterPro"/>
</dbReference>
<evidence type="ECO:0000313" key="3">
    <source>
        <dbReference type="EMBL" id="MDK7187574.1"/>
    </source>
</evidence>
<comment type="caution">
    <text evidence="3">The sequence shown here is derived from an EMBL/GenBank/DDBJ whole genome shotgun (WGS) entry which is preliminary data.</text>
</comment>
<dbReference type="RefSeq" id="WP_006908114.1">
    <property type="nucleotide sequence ID" value="NZ_CP138857.1"/>
</dbReference>
<dbReference type="SUPFAM" id="SSF56601">
    <property type="entry name" value="beta-lactamase/transpeptidase-like"/>
    <property type="match status" value="1"/>
</dbReference>
<gene>
    <name evidence="3" type="ORF">QP433_06235</name>
</gene>
<feature type="signal peptide" evidence="1">
    <location>
        <begin position="1"/>
        <end position="21"/>
    </location>
</feature>
<name>A0AAJ1Q697_9LACT</name>
<feature type="chain" id="PRO_5042564320" evidence="1">
    <location>
        <begin position="22"/>
        <end position="324"/>
    </location>
</feature>
<dbReference type="InterPro" id="IPR012338">
    <property type="entry name" value="Beta-lactam/transpept-like"/>
</dbReference>
<evidence type="ECO:0000259" key="2">
    <source>
        <dbReference type="Pfam" id="PF13354"/>
    </source>
</evidence>
<accession>A0AAJ1Q697</accession>
<dbReference type="GO" id="GO:0046677">
    <property type="term" value="P:response to antibiotic"/>
    <property type="evidence" value="ECO:0007669"/>
    <property type="project" value="InterPro"/>
</dbReference>